<gene>
    <name evidence="1" type="ORF">S01H1_47869</name>
</gene>
<name>X0W2X8_9ZZZZ</name>
<dbReference type="AlphaFoldDB" id="X0W2X8"/>
<proteinExistence type="predicted"/>
<reference evidence="1" key="1">
    <citation type="journal article" date="2014" name="Front. Microbiol.">
        <title>High frequency of phylogenetically diverse reductive dehalogenase-homologous genes in deep subseafloor sedimentary metagenomes.</title>
        <authorList>
            <person name="Kawai M."/>
            <person name="Futagami T."/>
            <person name="Toyoda A."/>
            <person name="Takaki Y."/>
            <person name="Nishi S."/>
            <person name="Hori S."/>
            <person name="Arai W."/>
            <person name="Tsubouchi T."/>
            <person name="Morono Y."/>
            <person name="Uchiyama I."/>
            <person name="Ito T."/>
            <person name="Fujiyama A."/>
            <person name="Inagaki F."/>
            <person name="Takami H."/>
        </authorList>
    </citation>
    <scope>NUCLEOTIDE SEQUENCE</scope>
    <source>
        <strain evidence="1">Expedition CK06-06</strain>
    </source>
</reference>
<sequence length="200" mass="23317">RVDVRRMYKEGILDERGVFKAYLDAGYNEENAEKMTEFTIAYVLTQQSKFTSGDIVKAYANRMIDYSEANSLLRMIGVRSSDSSYILQTADYKREWALTDAKTSAIRNLYKRGQYDENYARSQLLRLNLPSVQVDTLLETWWFEKKEAGVQTWTKAETFKFLKKGLITADRGRQELLTMGYDNEHIDIYLKDKAWTPPAE</sequence>
<protein>
    <submittedName>
        <fullName evidence="1">Uncharacterized protein</fullName>
    </submittedName>
</protein>
<feature type="non-terminal residue" evidence="1">
    <location>
        <position position="1"/>
    </location>
</feature>
<organism evidence="1">
    <name type="scientific">marine sediment metagenome</name>
    <dbReference type="NCBI Taxonomy" id="412755"/>
    <lineage>
        <taxon>unclassified sequences</taxon>
        <taxon>metagenomes</taxon>
        <taxon>ecological metagenomes</taxon>
    </lineage>
</organism>
<dbReference type="EMBL" id="BARS01030704">
    <property type="protein sequence ID" value="GAG24915.1"/>
    <property type="molecule type" value="Genomic_DNA"/>
</dbReference>
<comment type="caution">
    <text evidence="1">The sequence shown here is derived from an EMBL/GenBank/DDBJ whole genome shotgun (WGS) entry which is preliminary data.</text>
</comment>
<evidence type="ECO:0000313" key="1">
    <source>
        <dbReference type="EMBL" id="GAG24915.1"/>
    </source>
</evidence>
<accession>X0W2X8</accession>